<dbReference type="InterPro" id="IPR006311">
    <property type="entry name" value="TAT_signal"/>
</dbReference>
<dbReference type="EMBL" id="JBEPTF010000003">
    <property type="protein sequence ID" value="MET4684292.1"/>
    <property type="molecule type" value="Genomic_DNA"/>
</dbReference>
<dbReference type="Pfam" id="PF01497">
    <property type="entry name" value="Peripla_BP_2"/>
    <property type="match status" value="1"/>
</dbReference>
<feature type="chain" id="PRO_5046082630" evidence="1">
    <location>
        <begin position="27"/>
        <end position="312"/>
    </location>
</feature>
<keyword evidence="1" id="KW-0732">Signal</keyword>
<reference evidence="3 4" key="1">
    <citation type="submission" date="2024-06" db="EMBL/GenBank/DDBJ databases">
        <title>Sorghum-associated microbial communities from plants grown in Nebraska, USA.</title>
        <authorList>
            <person name="Schachtman D."/>
        </authorList>
    </citation>
    <scope>NUCLEOTIDE SEQUENCE [LARGE SCALE GENOMIC DNA]</scope>
    <source>
        <strain evidence="3 4">2814</strain>
    </source>
</reference>
<proteinExistence type="predicted"/>
<evidence type="ECO:0000313" key="3">
    <source>
        <dbReference type="EMBL" id="MET4684292.1"/>
    </source>
</evidence>
<dbReference type="InterPro" id="IPR050902">
    <property type="entry name" value="ABC_Transporter_SBP"/>
</dbReference>
<dbReference type="SUPFAM" id="SSF53807">
    <property type="entry name" value="Helical backbone' metal receptor"/>
    <property type="match status" value="1"/>
</dbReference>
<dbReference type="PROSITE" id="PS50983">
    <property type="entry name" value="FE_B12_PBP"/>
    <property type="match status" value="1"/>
</dbReference>
<dbReference type="Gene3D" id="3.40.50.1980">
    <property type="entry name" value="Nitrogenase molybdenum iron protein domain"/>
    <property type="match status" value="2"/>
</dbReference>
<organism evidence="3 4">
    <name type="scientific">Brevundimonas faecalis</name>
    <dbReference type="NCBI Taxonomy" id="947378"/>
    <lineage>
        <taxon>Bacteria</taxon>
        <taxon>Pseudomonadati</taxon>
        <taxon>Pseudomonadota</taxon>
        <taxon>Alphaproteobacteria</taxon>
        <taxon>Caulobacterales</taxon>
        <taxon>Caulobacteraceae</taxon>
        <taxon>Brevundimonas</taxon>
    </lineage>
</organism>
<protein>
    <submittedName>
        <fullName evidence="3">Iron complex transport system substrate-binding protein</fullName>
    </submittedName>
</protein>
<dbReference type="Proteomes" id="UP001549313">
    <property type="component" value="Unassembled WGS sequence"/>
</dbReference>
<keyword evidence="4" id="KW-1185">Reference proteome</keyword>
<name>A0ABV2RCH8_9CAUL</name>
<evidence type="ECO:0000259" key="2">
    <source>
        <dbReference type="PROSITE" id="PS50983"/>
    </source>
</evidence>
<feature type="domain" description="Fe/B12 periplasmic-binding" evidence="2">
    <location>
        <begin position="49"/>
        <end position="303"/>
    </location>
</feature>
<sequence>MTGSRRSLITAAVSSSVAAGAAIASAASRAGQGGSEPRVARQARVEPRRIVSLGACLDAVLLRVAEADRIVALSRYSRDPDTSTVTAEAVAFDVVGETAEEVMRLEPDLILASRRTGLHTRQALTRLGLELSAFPPPETIADSMEQVRTIAELVGRPERGETLVAAIEAAMIRHQPACLSASRPTALIYQHDGLCPGAGTLMDELLDRMGFENAAARFGVRRWGRVSLERLVADPPRVLFVSEGRHGAGALDDRVVSHPALRAVRDHMRLFVFPSRYLYCAGPTLIEASRIMAAARERIGAEIRPESKVVEI</sequence>
<feature type="signal peptide" evidence="1">
    <location>
        <begin position="1"/>
        <end position="26"/>
    </location>
</feature>
<evidence type="ECO:0000313" key="4">
    <source>
        <dbReference type="Proteomes" id="UP001549313"/>
    </source>
</evidence>
<comment type="caution">
    <text evidence="3">The sequence shown here is derived from an EMBL/GenBank/DDBJ whole genome shotgun (WGS) entry which is preliminary data.</text>
</comment>
<dbReference type="InterPro" id="IPR002491">
    <property type="entry name" value="ABC_transptr_periplasmic_BD"/>
</dbReference>
<gene>
    <name evidence="3" type="ORF">ABIE19_002229</name>
</gene>
<dbReference type="PANTHER" id="PTHR30535">
    <property type="entry name" value="VITAMIN B12-BINDING PROTEIN"/>
    <property type="match status" value="1"/>
</dbReference>
<dbReference type="PANTHER" id="PTHR30535:SF34">
    <property type="entry name" value="MOLYBDATE-BINDING PROTEIN MOLA"/>
    <property type="match status" value="1"/>
</dbReference>
<accession>A0ABV2RCH8</accession>
<dbReference type="PROSITE" id="PS51318">
    <property type="entry name" value="TAT"/>
    <property type="match status" value="1"/>
</dbReference>
<evidence type="ECO:0000256" key="1">
    <source>
        <dbReference type="SAM" id="SignalP"/>
    </source>
</evidence>